<comment type="caution">
    <text evidence="2">The sequence shown here is derived from an EMBL/GenBank/DDBJ whole genome shotgun (WGS) entry which is preliminary data.</text>
</comment>
<dbReference type="AlphaFoldDB" id="A0A9P8C2E0"/>
<sequence length="362" mass="41137">MAGSRVAPEAPPEALRMYVLIAEALSAKTAQTLSLVDGMGSFKIVTYTPQLLKRRDSLTMANAPASSPPKITFMLSIPGERDPIPVRAALHGVDLSEGSHYDDLLTAFRGISPAERRGITNALLLVEMEETAQETLNEIGETLDQSVKSWNLDPYHQSRLREPDCDLLQPDCFFSHHVDTKSRVILRLTAKNIELARVRRLPDPERKQLVGIFDKLPLHRQISDWIERWDKRTDQNAASKRQLTTESLNQETRPSYTEDRTQLAGISNQMQALPAITSLYLELPTIYPNQLSRPTQQVTLHQPIHQASPIAPVTRPSYYQDSKHSTSRPLEGHQQLVHEQQQLYSFEEGIEHMWPDYMEEFL</sequence>
<dbReference type="Proteomes" id="UP000824998">
    <property type="component" value="Unassembled WGS sequence"/>
</dbReference>
<evidence type="ECO:0000256" key="1">
    <source>
        <dbReference type="SAM" id="MobiDB-lite"/>
    </source>
</evidence>
<accession>A0A9P8C2E0</accession>
<keyword evidence="3" id="KW-1185">Reference proteome</keyword>
<reference evidence="2" key="1">
    <citation type="journal article" date="2021" name="IMA Fungus">
        <title>Genomic characterization of three marine fungi, including Emericellopsis atlantica sp. nov. with signatures of a generalist lifestyle and marine biomass degradation.</title>
        <authorList>
            <person name="Hagestad O.C."/>
            <person name="Hou L."/>
            <person name="Andersen J.H."/>
            <person name="Hansen E.H."/>
            <person name="Altermark B."/>
            <person name="Li C."/>
            <person name="Kuhnert E."/>
            <person name="Cox R.J."/>
            <person name="Crous P.W."/>
            <person name="Spatafora J.W."/>
            <person name="Lail K."/>
            <person name="Amirebrahimi M."/>
            <person name="Lipzen A."/>
            <person name="Pangilinan J."/>
            <person name="Andreopoulos W."/>
            <person name="Hayes R.D."/>
            <person name="Ng V."/>
            <person name="Grigoriev I.V."/>
            <person name="Jackson S.A."/>
            <person name="Sutton T.D.S."/>
            <person name="Dobson A.D.W."/>
            <person name="Rama T."/>
        </authorList>
    </citation>
    <scope>NUCLEOTIDE SEQUENCE</scope>
    <source>
        <strain evidence="2">TRa018bII</strain>
    </source>
</reference>
<evidence type="ECO:0000313" key="3">
    <source>
        <dbReference type="Proteomes" id="UP000824998"/>
    </source>
</evidence>
<dbReference type="OrthoDB" id="3563548at2759"/>
<protein>
    <submittedName>
        <fullName evidence="2">Uncharacterized protein</fullName>
    </submittedName>
</protein>
<gene>
    <name evidence="2" type="ORF">BJ875DRAFT_444151</name>
</gene>
<name>A0A9P8C2E0_9HELO</name>
<feature type="compositionally biased region" description="Polar residues" evidence="1">
    <location>
        <begin position="236"/>
        <end position="255"/>
    </location>
</feature>
<proteinExistence type="predicted"/>
<dbReference type="EMBL" id="MU251606">
    <property type="protein sequence ID" value="KAG9231373.1"/>
    <property type="molecule type" value="Genomic_DNA"/>
</dbReference>
<organism evidence="2 3">
    <name type="scientific">Amylocarpus encephaloides</name>
    <dbReference type="NCBI Taxonomy" id="45428"/>
    <lineage>
        <taxon>Eukaryota</taxon>
        <taxon>Fungi</taxon>
        <taxon>Dikarya</taxon>
        <taxon>Ascomycota</taxon>
        <taxon>Pezizomycotina</taxon>
        <taxon>Leotiomycetes</taxon>
        <taxon>Helotiales</taxon>
        <taxon>Helotiales incertae sedis</taxon>
        <taxon>Amylocarpus</taxon>
    </lineage>
</organism>
<feature type="region of interest" description="Disordered" evidence="1">
    <location>
        <begin position="236"/>
        <end position="260"/>
    </location>
</feature>
<evidence type="ECO:0000313" key="2">
    <source>
        <dbReference type="EMBL" id="KAG9231373.1"/>
    </source>
</evidence>